<accession>A0ABD5U5A5</accession>
<protein>
    <submittedName>
        <fullName evidence="1">YqjF family protein</fullName>
    </submittedName>
</protein>
<organism evidence="1 2">
    <name type="scientific">Halomarina ordinaria</name>
    <dbReference type="NCBI Taxonomy" id="3033939"/>
    <lineage>
        <taxon>Archaea</taxon>
        <taxon>Methanobacteriati</taxon>
        <taxon>Methanobacteriota</taxon>
        <taxon>Stenosarchaea group</taxon>
        <taxon>Halobacteria</taxon>
        <taxon>Halobacteriales</taxon>
        <taxon>Natronomonadaceae</taxon>
        <taxon>Halomarina</taxon>
    </lineage>
</organism>
<dbReference type="PANTHER" id="PTHR39186">
    <property type="entry name" value="DUF2071 FAMILY PROTEIN"/>
    <property type="match status" value="1"/>
</dbReference>
<dbReference type="Pfam" id="PF09844">
    <property type="entry name" value="DUF2071"/>
    <property type="match status" value="1"/>
</dbReference>
<dbReference type="InterPro" id="IPR023375">
    <property type="entry name" value="ADC_dom_sf"/>
</dbReference>
<dbReference type="Gene3D" id="2.40.400.10">
    <property type="entry name" value="Acetoacetate decarboxylase-like"/>
    <property type="match status" value="1"/>
</dbReference>
<evidence type="ECO:0000313" key="2">
    <source>
        <dbReference type="Proteomes" id="UP001596406"/>
    </source>
</evidence>
<dbReference type="PANTHER" id="PTHR39186:SF1">
    <property type="entry name" value="DUF2071 DOMAIN-CONTAINING PROTEIN"/>
    <property type="match status" value="1"/>
</dbReference>
<comment type="caution">
    <text evidence="1">The sequence shown here is derived from an EMBL/GenBank/DDBJ whole genome shotgun (WGS) entry which is preliminary data.</text>
</comment>
<dbReference type="RefSeq" id="WP_304447413.1">
    <property type="nucleotide sequence ID" value="NZ_JARRAH010000001.1"/>
</dbReference>
<keyword evidence="2" id="KW-1185">Reference proteome</keyword>
<dbReference type="AlphaFoldDB" id="A0ABD5U5A5"/>
<name>A0ABD5U5A5_9EURY</name>
<dbReference type="EMBL" id="JBHSXM010000001">
    <property type="protein sequence ID" value="MFC6835717.1"/>
    <property type="molecule type" value="Genomic_DNA"/>
</dbReference>
<reference evidence="1 2" key="1">
    <citation type="journal article" date="2019" name="Int. J. Syst. Evol. Microbiol.">
        <title>The Global Catalogue of Microorganisms (GCM) 10K type strain sequencing project: providing services to taxonomists for standard genome sequencing and annotation.</title>
        <authorList>
            <consortium name="The Broad Institute Genomics Platform"/>
            <consortium name="The Broad Institute Genome Sequencing Center for Infectious Disease"/>
            <person name="Wu L."/>
            <person name="Ma J."/>
        </authorList>
    </citation>
    <scope>NUCLEOTIDE SEQUENCE [LARGE SCALE GENOMIC DNA]</scope>
    <source>
        <strain evidence="1 2">PSRA2</strain>
    </source>
</reference>
<proteinExistence type="predicted"/>
<dbReference type="InterPro" id="IPR018644">
    <property type="entry name" value="DUF2071"/>
</dbReference>
<dbReference type="SUPFAM" id="SSF160104">
    <property type="entry name" value="Acetoacetate decarboxylase-like"/>
    <property type="match status" value="1"/>
</dbReference>
<gene>
    <name evidence="1" type="ORF">ACFQHK_04245</name>
</gene>
<dbReference type="Proteomes" id="UP001596406">
    <property type="component" value="Unassembled WGS sequence"/>
</dbReference>
<sequence length="224" mass="25399">MSVLRMRWRDALFAHWPVAPSVVDERLPDGLEADTFDGRAWLGVVGFRMEDIRPRGCPVGLTFPELNLRTYVRGGEKDGIYFFNLDADDRLGVAVARRAFRLPYYYAAMRHERRGRAVRLRSRRLHPGVPSLGFEGTYGPVGGRVEDRALADFLTERYRFYTANDDGRLFAGDVVHDPWPLRPGYLTTGRNDCFTANGFEHPDGDPLVHYSPGVDVGAGRLRRV</sequence>
<evidence type="ECO:0000313" key="1">
    <source>
        <dbReference type="EMBL" id="MFC6835717.1"/>
    </source>
</evidence>